<dbReference type="PROSITE" id="PS50932">
    <property type="entry name" value="HTH_LACI_2"/>
    <property type="match status" value="1"/>
</dbReference>
<dbReference type="CDD" id="cd06279">
    <property type="entry name" value="PBP1_LacI-like"/>
    <property type="match status" value="1"/>
</dbReference>
<dbReference type="InterPro" id="IPR000843">
    <property type="entry name" value="HTH_LacI"/>
</dbReference>
<dbReference type="AlphaFoldDB" id="A0A2W5Q9A3"/>
<dbReference type="SUPFAM" id="SSF47413">
    <property type="entry name" value="lambda repressor-like DNA-binding domains"/>
    <property type="match status" value="1"/>
</dbReference>
<sequence length="351" mass="37301">MIRSARLIDVAEAAGVSKATASNVFNRPEIVREEARARVLAAAKALGYTGPDPRGRMLSAGRVNAIGVATAEPLAYFFEDPYARRMMMGITEVCDAEGIGVSLISAATEDDFVWNIRNAVVDGLVLFCLDDAERLIAASRERNLPFVALSFAEANETAPMVGIDDAAGARLAAEHLLALGHRRFGVLAMEFADGGEGLATPERIEAARYLSSRDRARGYLEVLARAGIAPGTVPVYETRPEAEAVARGLETLFAAPEPPTAIFAQSDRIALEALDWLAARGIAVPEAVSVIGFDGVPEGALSRPPLTTIRQPILEIGRRAARLILDHPGEPRRETLALDLIARGSTAAAPG</sequence>
<dbReference type="Gene3D" id="1.10.260.40">
    <property type="entry name" value="lambda repressor-like DNA-binding domains"/>
    <property type="match status" value="1"/>
</dbReference>
<dbReference type="InterPro" id="IPR028082">
    <property type="entry name" value="Peripla_BP_I"/>
</dbReference>
<evidence type="ECO:0000256" key="2">
    <source>
        <dbReference type="ARBA" id="ARBA00023125"/>
    </source>
</evidence>
<evidence type="ECO:0000256" key="3">
    <source>
        <dbReference type="ARBA" id="ARBA00023163"/>
    </source>
</evidence>
<evidence type="ECO:0000259" key="4">
    <source>
        <dbReference type="PROSITE" id="PS50932"/>
    </source>
</evidence>
<feature type="domain" description="HTH lacI-type" evidence="4">
    <location>
        <begin position="5"/>
        <end position="60"/>
    </location>
</feature>
<accession>A0A2W5Q9A3</accession>
<gene>
    <name evidence="5" type="ORF">DI556_15855</name>
</gene>
<dbReference type="PANTHER" id="PTHR30146">
    <property type="entry name" value="LACI-RELATED TRANSCRIPTIONAL REPRESSOR"/>
    <property type="match status" value="1"/>
</dbReference>
<evidence type="ECO:0000313" key="5">
    <source>
        <dbReference type="EMBL" id="PZQ47970.1"/>
    </source>
</evidence>
<organism evidence="5 6">
    <name type="scientific">Rhodovulum sulfidophilum</name>
    <name type="common">Rhodobacter sulfidophilus</name>
    <dbReference type="NCBI Taxonomy" id="35806"/>
    <lineage>
        <taxon>Bacteria</taxon>
        <taxon>Pseudomonadati</taxon>
        <taxon>Pseudomonadota</taxon>
        <taxon>Alphaproteobacteria</taxon>
        <taxon>Rhodobacterales</taxon>
        <taxon>Paracoccaceae</taxon>
        <taxon>Rhodovulum</taxon>
    </lineage>
</organism>
<dbReference type="GO" id="GO:0000976">
    <property type="term" value="F:transcription cis-regulatory region binding"/>
    <property type="evidence" value="ECO:0007669"/>
    <property type="project" value="TreeGrafter"/>
</dbReference>
<dbReference type="SMART" id="SM00354">
    <property type="entry name" value="HTH_LACI"/>
    <property type="match status" value="1"/>
</dbReference>
<keyword evidence="1" id="KW-0805">Transcription regulation</keyword>
<proteinExistence type="predicted"/>
<comment type="caution">
    <text evidence="5">The sequence shown here is derived from an EMBL/GenBank/DDBJ whole genome shotgun (WGS) entry which is preliminary data.</text>
</comment>
<protein>
    <submittedName>
        <fullName evidence="5">LacI family transcriptional regulator</fullName>
    </submittedName>
</protein>
<dbReference type="Pfam" id="PF00356">
    <property type="entry name" value="LacI"/>
    <property type="match status" value="1"/>
</dbReference>
<dbReference type="Proteomes" id="UP000249185">
    <property type="component" value="Unassembled WGS sequence"/>
</dbReference>
<keyword evidence="3" id="KW-0804">Transcription</keyword>
<keyword evidence="2" id="KW-0238">DNA-binding</keyword>
<dbReference type="InterPro" id="IPR010982">
    <property type="entry name" value="Lambda_DNA-bd_dom_sf"/>
</dbReference>
<reference evidence="5 6" key="1">
    <citation type="submission" date="2017-08" db="EMBL/GenBank/DDBJ databases">
        <title>Infants hospitalized years apart are colonized by the same room-sourced microbial strains.</title>
        <authorList>
            <person name="Brooks B."/>
            <person name="Olm M.R."/>
            <person name="Firek B.A."/>
            <person name="Baker R."/>
            <person name="Thomas B.C."/>
            <person name="Morowitz M.J."/>
            <person name="Banfield J.F."/>
        </authorList>
    </citation>
    <scope>NUCLEOTIDE SEQUENCE [LARGE SCALE GENOMIC DNA]</scope>
    <source>
        <strain evidence="5">S2_005_002_R2_34</strain>
    </source>
</reference>
<dbReference type="EMBL" id="QFPW01000014">
    <property type="protein sequence ID" value="PZQ47970.1"/>
    <property type="molecule type" value="Genomic_DNA"/>
</dbReference>
<dbReference type="Gene3D" id="3.40.50.2300">
    <property type="match status" value="2"/>
</dbReference>
<dbReference type="PANTHER" id="PTHR30146:SF138">
    <property type="entry name" value="TRANSCRIPTIONAL REGULATORY PROTEIN"/>
    <property type="match status" value="1"/>
</dbReference>
<evidence type="ECO:0000313" key="6">
    <source>
        <dbReference type="Proteomes" id="UP000249185"/>
    </source>
</evidence>
<evidence type="ECO:0000256" key="1">
    <source>
        <dbReference type="ARBA" id="ARBA00023015"/>
    </source>
</evidence>
<dbReference type="SUPFAM" id="SSF53822">
    <property type="entry name" value="Periplasmic binding protein-like I"/>
    <property type="match status" value="1"/>
</dbReference>
<name>A0A2W5Q9A3_RHOSU</name>
<dbReference type="InterPro" id="IPR046335">
    <property type="entry name" value="LacI/GalR-like_sensor"/>
</dbReference>
<dbReference type="Pfam" id="PF13377">
    <property type="entry name" value="Peripla_BP_3"/>
    <property type="match status" value="1"/>
</dbReference>
<dbReference type="CDD" id="cd01392">
    <property type="entry name" value="HTH_LacI"/>
    <property type="match status" value="1"/>
</dbReference>
<dbReference type="GO" id="GO:0003700">
    <property type="term" value="F:DNA-binding transcription factor activity"/>
    <property type="evidence" value="ECO:0007669"/>
    <property type="project" value="TreeGrafter"/>
</dbReference>